<organism evidence="1 2">
    <name type="scientific">Listeria booriae</name>
    <dbReference type="NCBI Taxonomy" id="1552123"/>
    <lineage>
        <taxon>Bacteria</taxon>
        <taxon>Bacillati</taxon>
        <taxon>Bacillota</taxon>
        <taxon>Bacilli</taxon>
        <taxon>Bacillales</taxon>
        <taxon>Listeriaceae</taxon>
        <taxon>Listeria</taxon>
    </lineage>
</organism>
<dbReference type="SFLD" id="SFLDG01144">
    <property type="entry name" value="C2.B.4:_PGP_Like"/>
    <property type="match status" value="1"/>
</dbReference>
<dbReference type="PROSITE" id="PS01229">
    <property type="entry name" value="COF_2"/>
    <property type="match status" value="1"/>
</dbReference>
<keyword evidence="2" id="KW-1185">Reference proteome</keyword>
<dbReference type="PROSITE" id="PS01228">
    <property type="entry name" value="COF_1"/>
    <property type="match status" value="1"/>
</dbReference>
<dbReference type="InterPro" id="IPR000150">
    <property type="entry name" value="Cof"/>
</dbReference>
<gene>
    <name evidence="1" type="ORF">EP57_05755</name>
</gene>
<dbReference type="STRING" id="1552123.EP57_05755"/>
<dbReference type="CDD" id="cd07516">
    <property type="entry name" value="HAD_Pase"/>
    <property type="match status" value="1"/>
</dbReference>
<dbReference type="InterPro" id="IPR006379">
    <property type="entry name" value="HAD-SF_hydro_IIB"/>
</dbReference>
<name>A0A099WB41_9LIST</name>
<dbReference type="Gene3D" id="3.30.1240.10">
    <property type="match status" value="1"/>
</dbReference>
<sequence length="270" mass="30089">MIKLVAIDIDGTLLSDNHEITPEVHTAIHKAKAKGVKVVLCTGRPLTGVQQYLTDLELKREGDYVITFNGAMVQDTFTKEVMSHLTLDYDSVVDIYNMSREIGLHMHYSDVDNLYTPNRDIGKYTVYESYMTNTPLFYVPVEEIPKDVMASKVMFIDETEVLEPAIAKIPTAFGEKYNLVRSSPYFLEVLNPEASKGSAVERLAKKLGIQQSEVMCIGDQENDSTMIEYAGVGVAMDNAIDKIKDMADFITLSNNESGVAHAINKYVLEG</sequence>
<dbReference type="SFLD" id="SFLDG01140">
    <property type="entry name" value="C2.B:_Phosphomannomutase_and_P"/>
    <property type="match status" value="1"/>
</dbReference>
<dbReference type="EMBL" id="JNFA01000011">
    <property type="protein sequence ID" value="KGL42959.1"/>
    <property type="molecule type" value="Genomic_DNA"/>
</dbReference>
<accession>A0A099WB41</accession>
<dbReference type="AlphaFoldDB" id="A0A099WB41"/>
<dbReference type="PANTHER" id="PTHR10000">
    <property type="entry name" value="PHOSPHOSERINE PHOSPHATASE"/>
    <property type="match status" value="1"/>
</dbReference>
<dbReference type="Gene3D" id="3.40.50.1000">
    <property type="entry name" value="HAD superfamily/HAD-like"/>
    <property type="match status" value="1"/>
</dbReference>
<dbReference type="GO" id="GO:0000287">
    <property type="term" value="F:magnesium ion binding"/>
    <property type="evidence" value="ECO:0007669"/>
    <property type="project" value="TreeGrafter"/>
</dbReference>
<dbReference type="RefSeq" id="WP_036084922.1">
    <property type="nucleotide sequence ID" value="NZ_CBCSHQ010000001.1"/>
</dbReference>
<dbReference type="OrthoDB" id="9790031at2"/>
<proteinExistence type="predicted"/>
<dbReference type="GeneID" id="58716893"/>
<comment type="caution">
    <text evidence="1">The sequence shown here is derived from an EMBL/GenBank/DDBJ whole genome shotgun (WGS) entry which is preliminary data.</text>
</comment>
<dbReference type="Pfam" id="PF08282">
    <property type="entry name" value="Hydrolase_3"/>
    <property type="match status" value="1"/>
</dbReference>
<dbReference type="NCBIfam" id="TIGR00099">
    <property type="entry name" value="Cof-subfamily"/>
    <property type="match status" value="1"/>
</dbReference>
<evidence type="ECO:0000313" key="2">
    <source>
        <dbReference type="Proteomes" id="UP000029844"/>
    </source>
</evidence>
<evidence type="ECO:0000313" key="1">
    <source>
        <dbReference type="EMBL" id="KGL42959.1"/>
    </source>
</evidence>
<reference evidence="1 2" key="1">
    <citation type="submission" date="2014-05" db="EMBL/GenBank/DDBJ databases">
        <title>Novel Listeriaceae from food processing environments.</title>
        <authorList>
            <person name="den Bakker H.C."/>
        </authorList>
    </citation>
    <scope>NUCLEOTIDE SEQUENCE [LARGE SCALE GENOMIC DNA]</scope>
    <source>
        <strain evidence="1 2">FSL A5-0281</strain>
    </source>
</reference>
<dbReference type="SUPFAM" id="SSF56784">
    <property type="entry name" value="HAD-like"/>
    <property type="match status" value="1"/>
</dbReference>
<dbReference type="GO" id="GO:0005829">
    <property type="term" value="C:cytosol"/>
    <property type="evidence" value="ECO:0007669"/>
    <property type="project" value="TreeGrafter"/>
</dbReference>
<dbReference type="NCBIfam" id="NF007806">
    <property type="entry name" value="PRK10513.1"/>
    <property type="match status" value="1"/>
</dbReference>
<protein>
    <submittedName>
        <fullName evidence="1">Sugar phosphatase</fullName>
    </submittedName>
</protein>
<dbReference type="Proteomes" id="UP000029844">
    <property type="component" value="Unassembled WGS sequence"/>
</dbReference>
<dbReference type="NCBIfam" id="TIGR01484">
    <property type="entry name" value="HAD-SF-IIB"/>
    <property type="match status" value="1"/>
</dbReference>
<dbReference type="GO" id="GO:0016791">
    <property type="term" value="F:phosphatase activity"/>
    <property type="evidence" value="ECO:0007669"/>
    <property type="project" value="UniProtKB-ARBA"/>
</dbReference>
<dbReference type="eggNOG" id="COG0561">
    <property type="taxonomic scope" value="Bacteria"/>
</dbReference>
<dbReference type="SFLD" id="SFLDS00003">
    <property type="entry name" value="Haloacid_Dehalogenase"/>
    <property type="match status" value="1"/>
</dbReference>
<dbReference type="PANTHER" id="PTHR10000:SF8">
    <property type="entry name" value="HAD SUPERFAMILY HYDROLASE-LIKE, TYPE 3"/>
    <property type="match status" value="1"/>
</dbReference>
<dbReference type="InterPro" id="IPR023214">
    <property type="entry name" value="HAD_sf"/>
</dbReference>
<dbReference type="InterPro" id="IPR036412">
    <property type="entry name" value="HAD-like_sf"/>
</dbReference>